<dbReference type="RefSeq" id="WP_014297548.1">
    <property type="nucleotide sequence ID" value="NC_016751.1"/>
</dbReference>
<gene>
    <name evidence="4" type="ordered locus">Marpi_2103</name>
</gene>
<dbReference type="SUPFAM" id="SSF52540">
    <property type="entry name" value="P-loop containing nucleoside triphosphate hydrolases"/>
    <property type="match status" value="1"/>
</dbReference>
<name>H2J7I5_MARPK</name>
<evidence type="ECO:0000256" key="2">
    <source>
        <dbReference type="ARBA" id="ARBA00022840"/>
    </source>
</evidence>
<dbReference type="EMBL" id="CP003257">
    <property type="protein sequence ID" value="AEX86478.1"/>
    <property type="molecule type" value="Genomic_DNA"/>
</dbReference>
<organism evidence="4 5">
    <name type="scientific">Marinitoga piezophila (strain DSM 14283 / JCM 11233 / KA3)</name>
    <dbReference type="NCBI Taxonomy" id="443254"/>
    <lineage>
        <taxon>Bacteria</taxon>
        <taxon>Thermotogati</taxon>
        <taxon>Thermotogota</taxon>
        <taxon>Thermotogae</taxon>
        <taxon>Petrotogales</taxon>
        <taxon>Petrotogaceae</taxon>
        <taxon>Marinitoga</taxon>
    </lineage>
</organism>
<dbReference type="OrthoDB" id="9813147at2"/>
<evidence type="ECO:0000313" key="4">
    <source>
        <dbReference type="EMBL" id="AEX86478.1"/>
    </source>
</evidence>
<dbReference type="PANTHER" id="PTHR32039">
    <property type="entry name" value="MAGNESIUM-CHELATASE SUBUNIT CHLI"/>
    <property type="match status" value="1"/>
</dbReference>
<dbReference type="InterPro" id="IPR025158">
    <property type="entry name" value="Mg_chelat-rel_C"/>
</dbReference>
<dbReference type="Gene3D" id="3.30.230.10">
    <property type="match status" value="1"/>
</dbReference>
<dbReference type="InterPro" id="IPR014721">
    <property type="entry name" value="Ribsml_uS5_D2-typ_fold_subgr"/>
</dbReference>
<dbReference type="PRINTS" id="PR01657">
    <property type="entry name" value="MCMFAMILY"/>
</dbReference>
<proteinExistence type="predicted"/>
<protein>
    <submittedName>
        <fullName evidence="4">Putative ATPase with chaperone activity</fullName>
    </submittedName>
</protein>
<dbReference type="GO" id="GO:0003677">
    <property type="term" value="F:DNA binding"/>
    <property type="evidence" value="ECO:0007669"/>
    <property type="project" value="InterPro"/>
</dbReference>
<evidence type="ECO:0000259" key="3">
    <source>
        <dbReference type="PROSITE" id="PS50051"/>
    </source>
</evidence>
<dbReference type="AlphaFoldDB" id="H2J7I5"/>
<dbReference type="InterPro" id="IPR027417">
    <property type="entry name" value="P-loop_NTPase"/>
</dbReference>
<dbReference type="Pfam" id="PF13541">
    <property type="entry name" value="ChlI"/>
    <property type="match status" value="1"/>
</dbReference>
<dbReference type="Pfam" id="PF01078">
    <property type="entry name" value="Mg_chelatase"/>
    <property type="match status" value="1"/>
</dbReference>
<dbReference type="InterPro" id="IPR000523">
    <property type="entry name" value="Mg_chelatse_chII-like_cat_dom"/>
</dbReference>
<keyword evidence="1" id="KW-0547">Nucleotide-binding</keyword>
<dbReference type="GO" id="GO:0005524">
    <property type="term" value="F:ATP binding"/>
    <property type="evidence" value="ECO:0007669"/>
    <property type="project" value="UniProtKB-KW"/>
</dbReference>
<dbReference type="eggNOG" id="COG0606">
    <property type="taxonomic scope" value="Bacteria"/>
</dbReference>
<dbReference type="InterPro" id="IPR020568">
    <property type="entry name" value="Ribosomal_Su5_D2-typ_SF"/>
</dbReference>
<dbReference type="InterPro" id="IPR004482">
    <property type="entry name" value="Mg_chelat-rel"/>
</dbReference>
<dbReference type="Pfam" id="PF13335">
    <property type="entry name" value="Mg_chelatase_C"/>
    <property type="match status" value="1"/>
</dbReference>
<dbReference type="PANTHER" id="PTHR32039:SF7">
    <property type="entry name" value="COMPETENCE PROTEIN COMM"/>
    <property type="match status" value="1"/>
</dbReference>
<evidence type="ECO:0000256" key="1">
    <source>
        <dbReference type="ARBA" id="ARBA00022741"/>
    </source>
</evidence>
<evidence type="ECO:0000313" key="5">
    <source>
        <dbReference type="Proteomes" id="UP000007161"/>
    </source>
</evidence>
<dbReference type="InterPro" id="IPR045006">
    <property type="entry name" value="CHLI-like"/>
</dbReference>
<dbReference type="Proteomes" id="UP000007161">
    <property type="component" value="Chromosome"/>
</dbReference>
<dbReference type="SUPFAM" id="SSF54211">
    <property type="entry name" value="Ribosomal protein S5 domain 2-like"/>
    <property type="match status" value="1"/>
</dbReference>
<reference evidence="5" key="2">
    <citation type="submission" date="2012-01" db="EMBL/GenBank/DDBJ databases">
        <title>Complete sequence of chromosome of Marinitoga piezophila KA3.</title>
        <authorList>
            <person name="Lucas S."/>
            <person name="Han J."/>
            <person name="Lapidus A."/>
            <person name="Cheng J.-F."/>
            <person name="Goodwin L."/>
            <person name="Pitluck S."/>
            <person name="Peters L."/>
            <person name="Mikhailova N."/>
            <person name="Teshima H."/>
            <person name="Detter J.C."/>
            <person name="Han C."/>
            <person name="Tapia R."/>
            <person name="Land M."/>
            <person name="Hauser L."/>
            <person name="Kyrpides N."/>
            <person name="Ivanova N."/>
            <person name="Pagani I."/>
            <person name="Jebbar M."/>
            <person name="Vannier P."/>
            <person name="Oger P."/>
            <person name="Cario A."/>
            <person name="Bartlett D."/>
            <person name="Noll K.M."/>
            <person name="Woyke T."/>
        </authorList>
    </citation>
    <scope>NUCLEOTIDE SEQUENCE [LARGE SCALE GENOMIC DNA]</scope>
    <source>
        <strain evidence="5">DSM 14283 / JCM 11233 / KA3</strain>
    </source>
</reference>
<dbReference type="KEGG" id="mpz:Marpi_2103"/>
<dbReference type="PROSITE" id="PS50051">
    <property type="entry name" value="MCM_2"/>
    <property type="match status" value="1"/>
</dbReference>
<keyword evidence="2" id="KW-0067">ATP-binding</keyword>
<dbReference type="NCBIfam" id="TIGR00368">
    <property type="entry name" value="YifB family Mg chelatase-like AAA ATPase"/>
    <property type="match status" value="1"/>
</dbReference>
<dbReference type="STRING" id="443254.Marpi_2103"/>
<keyword evidence="5" id="KW-1185">Reference proteome</keyword>
<dbReference type="HOGENOM" id="CLU_026145_1_0_0"/>
<sequence length="503" mass="56680">MKYSRVKSAFVSGFEVKTILVEVDINSRSTQQVFKIVGMPNTAILESQKRVFSAIRNSGFNFPNGNVTVNLAPSNLKKQGTHFDLPISVGILLASKQINFDIDDYYIFGEIGLNGEIRGIPGITLLLLELAQKEKNAKFIIPKENEEEALFLEENNEVYVISHLSEIIYIFDNEKKEKYKAAPGEKFYEENEEQIDFSDIKGQYFAKRAAEIAAAGFHNLLMKGSPGSGKTMIARRIPTILPEMTREEIIESTKIYSIYGYLNKIIRKRPFRAPHHSASTASIIGGGSDSKPGEISLAHNGVLFLDEFPEFRTDVIEALRQPLEDGIVTISRAKVVATYPAKFMLVAAQNPCPCGYYGDPEHECTCSINQIINYNRKISGPISDRIDIKITVPRVKIDELLNDFSEESSEAIKERVERASKIQIKRQNKLNGKLTQKEVKKYIKLDEKAEEFLKEGAKAFKMTGRGINRVLKVSRTIADLNDSKYVTVEHVSEAFQYRGEENL</sequence>
<dbReference type="Gene3D" id="3.40.50.300">
    <property type="entry name" value="P-loop containing nucleotide triphosphate hydrolases"/>
    <property type="match status" value="1"/>
</dbReference>
<accession>H2J7I5</accession>
<reference evidence="4 5" key="1">
    <citation type="journal article" date="2012" name="J. Bacteriol.">
        <title>Complete Genome Sequence of the Thermophilic, Piezophilic, Heterotrophic Bacterium Marinitoga piezophila KA3.</title>
        <authorList>
            <person name="Lucas S."/>
            <person name="Han J."/>
            <person name="Lapidus A."/>
            <person name="Cheng J.F."/>
            <person name="Goodwin L.A."/>
            <person name="Pitluck S."/>
            <person name="Peters L."/>
            <person name="Mikhailova N."/>
            <person name="Teshima H."/>
            <person name="Detter J.C."/>
            <person name="Han C."/>
            <person name="Tapia R."/>
            <person name="Land M."/>
            <person name="Hauser L."/>
            <person name="Kyrpides N.C."/>
            <person name="Ivanova N."/>
            <person name="Pagani I."/>
            <person name="Vannier P."/>
            <person name="Oger P."/>
            <person name="Bartlett D.H."/>
            <person name="Noll K.M."/>
            <person name="Woyke T."/>
            <person name="Jebbar M."/>
        </authorList>
    </citation>
    <scope>NUCLEOTIDE SEQUENCE [LARGE SCALE GENOMIC DNA]</scope>
    <source>
        <strain evidence="5">DSM 14283 / JCM 11233 / KA3</strain>
    </source>
</reference>
<feature type="domain" description="MCM C-terminal AAA(+) ATPase" evidence="3">
    <location>
        <begin position="293"/>
        <end position="388"/>
    </location>
</feature>
<dbReference type="InterPro" id="IPR001208">
    <property type="entry name" value="MCM_dom"/>
</dbReference>